<proteinExistence type="predicted"/>
<evidence type="ECO:0000256" key="1">
    <source>
        <dbReference type="SAM" id="MobiDB-lite"/>
    </source>
</evidence>
<dbReference type="EMBL" id="OOIL02006896">
    <property type="protein sequence ID" value="VFR03561.1"/>
    <property type="molecule type" value="Genomic_DNA"/>
</dbReference>
<dbReference type="Proteomes" id="UP000595140">
    <property type="component" value="Unassembled WGS sequence"/>
</dbReference>
<dbReference type="AlphaFoldDB" id="A0A484NQQ8"/>
<accession>A0A484NQQ8</accession>
<gene>
    <name evidence="2" type="ORF">CCAM_LOCUS45336</name>
</gene>
<sequence length="97" mass="11324">MHLVMIFRVPILIRKKQNIAKLHSQVPAFSQTQSTEPNGEPYFLIVFAYSPRPPLKNINSRSSTIEEHTDREKAQLRERKRRQLELITRRIGGGRSD</sequence>
<evidence type="ECO:0000313" key="2">
    <source>
        <dbReference type="EMBL" id="VFR03561.1"/>
    </source>
</evidence>
<feature type="compositionally biased region" description="Basic and acidic residues" evidence="1">
    <location>
        <begin position="64"/>
        <end position="88"/>
    </location>
</feature>
<name>A0A484NQQ8_9ASTE</name>
<organism evidence="2 3">
    <name type="scientific">Cuscuta campestris</name>
    <dbReference type="NCBI Taxonomy" id="132261"/>
    <lineage>
        <taxon>Eukaryota</taxon>
        <taxon>Viridiplantae</taxon>
        <taxon>Streptophyta</taxon>
        <taxon>Embryophyta</taxon>
        <taxon>Tracheophyta</taxon>
        <taxon>Spermatophyta</taxon>
        <taxon>Magnoliopsida</taxon>
        <taxon>eudicotyledons</taxon>
        <taxon>Gunneridae</taxon>
        <taxon>Pentapetalae</taxon>
        <taxon>asterids</taxon>
        <taxon>lamiids</taxon>
        <taxon>Solanales</taxon>
        <taxon>Convolvulaceae</taxon>
        <taxon>Cuscuteae</taxon>
        <taxon>Cuscuta</taxon>
        <taxon>Cuscuta subgen. Grammica</taxon>
        <taxon>Cuscuta sect. Cleistogrammica</taxon>
    </lineage>
</organism>
<protein>
    <submittedName>
        <fullName evidence="2">Uncharacterized protein</fullName>
    </submittedName>
</protein>
<keyword evidence="3" id="KW-1185">Reference proteome</keyword>
<reference evidence="2 3" key="1">
    <citation type="submission" date="2018-04" db="EMBL/GenBank/DDBJ databases">
        <authorList>
            <person name="Vogel A."/>
        </authorList>
    </citation>
    <scope>NUCLEOTIDE SEQUENCE [LARGE SCALE GENOMIC DNA]</scope>
</reference>
<feature type="region of interest" description="Disordered" evidence="1">
    <location>
        <begin position="58"/>
        <end position="97"/>
    </location>
</feature>
<evidence type="ECO:0000313" key="3">
    <source>
        <dbReference type="Proteomes" id="UP000595140"/>
    </source>
</evidence>